<dbReference type="RefSeq" id="WP_074592852.1">
    <property type="nucleotide sequence ID" value="NZ_FNBS01000079.1"/>
</dbReference>
<reference evidence="2 3" key="1">
    <citation type="submission" date="2016-10" db="EMBL/GenBank/DDBJ databases">
        <authorList>
            <person name="de Groot N.N."/>
        </authorList>
    </citation>
    <scope>NUCLEOTIDE SEQUENCE [LARGE SCALE GENOMIC DNA]</scope>
    <source>
        <strain evidence="2 3">DSM 569</strain>
    </source>
</reference>
<keyword evidence="2" id="KW-0269">Exonuclease</keyword>
<dbReference type="Pfam" id="PF23023">
    <property type="entry name" value="Anti-Pycsar_Apyc1"/>
    <property type="match status" value="1"/>
</dbReference>
<dbReference type="PANTHER" id="PTHR11203:SF37">
    <property type="entry name" value="INTEGRATOR COMPLEX SUBUNIT 11"/>
    <property type="match status" value="1"/>
</dbReference>
<dbReference type="GO" id="GO:0004521">
    <property type="term" value="F:RNA endonuclease activity"/>
    <property type="evidence" value="ECO:0007669"/>
    <property type="project" value="TreeGrafter"/>
</dbReference>
<feature type="domain" description="Metallo-beta-lactamase" evidence="1">
    <location>
        <begin position="214"/>
        <end position="433"/>
    </location>
</feature>
<dbReference type="Gene3D" id="3.60.15.10">
    <property type="entry name" value="Ribonuclease Z/Hydroxyacylglutathione hydrolase-like"/>
    <property type="match status" value="1"/>
</dbReference>
<dbReference type="CDD" id="cd16295">
    <property type="entry name" value="TTHA0252-CPSF-like_MBL-fold"/>
    <property type="match status" value="1"/>
</dbReference>
<dbReference type="AlphaFoldDB" id="A0A1G7UIL5"/>
<proteinExistence type="predicted"/>
<dbReference type="PANTHER" id="PTHR11203">
    <property type="entry name" value="CLEAVAGE AND POLYADENYLATION SPECIFICITY FACTOR FAMILY MEMBER"/>
    <property type="match status" value="1"/>
</dbReference>
<dbReference type="GO" id="GO:0004527">
    <property type="term" value="F:exonuclease activity"/>
    <property type="evidence" value="ECO:0007669"/>
    <property type="project" value="UniProtKB-KW"/>
</dbReference>
<dbReference type="InterPro" id="IPR036866">
    <property type="entry name" value="RibonucZ/Hydroxyglut_hydro"/>
</dbReference>
<dbReference type="SUPFAM" id="SSF56281">
    <property type="entry name" value="Metallo-hydrolase/oxidoreductase"/>
    <property type="match status" value="1"/>
</dbReference>
<organism evidence="2 3">
    <name type="scientific">Thermoanaerobacter thermohydrosulfuricus</name>
    <name type="common">Clostridium thermohydrosulfuricum</name>
    <dbReference type="NCBI Taxonomy" id="1516"/>
    <lineage>
        <taxon>Bacteria</taxon>
        <taxon>Bacillati</taxon>
        <taxon>Bacillota</taxon>
        <taxon>Clostridia</taxon>
        <taxon>Thermoanaerobacterales</taxon>
        <taxon>Thermoanaerobacteraceae</taxon>
        <taxon>Thermoanaerobacter</taxon>
    </lineage>
</organism>
<dbReference type="SMART" id="SM00849">
    <property type="entry name" value="Lactamase_B"/>
    <property type="match status" value="1"/>
</dbReference>
<dbReference type="Proteomes" id="UP000183404">
    <property type="component" value="Unassembled WGS sequence"/>
</dbReference>
<evidence type="ECO:0000313" key="3">
    <source>
        <dbReference type="Proteomes" id="UP000183404"/>
    </source>
</evidence>
<dbReference type="EMBL" id="FNBS01000079">
    <property type="protein sequence ID" value="SDG47327.1"/>
    <property type="molecule type" value="Genomic_DNA"/>
</dbReference>
<sequence length="616" mass="71383">MVKKLDKKLYEYLLLWQIILEIYIGIPEETKEHFFELKSELEIDEHNLALFIKSVILLDLVEESLKTKNLFEALMNYSGEDQWIKFYLLLLSFKNKRRILEVLEELLYMEKKVEDKLLLPKIYGLIAEIYEEIGEIKWHQFLDKAYKLNPQDLYILRLKLKYGLISEEEKQNLKLYRLFPEDSKLINEYYHKTRKNFNSIHNFKFFCWGGDNIGASSYLVSYEGINILLDAGALIKDKTLYYNSIKNLPIDIKDIDLVIITHVHLDHSGGIVELLRKGLNSPIIMSRPTKEILKQIFLRGHTKLEVKIEEEIINFDSQIISFDTEEESSFRIKNKEVKLKLFPAGHILGAVAVYLEIDGIKIFYTGDFTLKDVESNKGLRFLPDLKVDILITEATYGYGNNFGVQNKYLQDKLILKSIEKLLKDEERILLPVYAIGKGQDLLLFFRKTFSYIPFNVYVDGDIAYFSKLYENFAGPIYGNGILNVAGNTLYTDRKDFIKKEIALGNCVILASSNDLKEGSASFIYAFEIKNFSKGCIMNLDTNNREIEGLKNYQIGMLNHANMVDLLETVIKMAPSAVFVIHRGYESKSEINIETILKRIEGIKVFAPKEGEIIELQ</sequence>
<keyword evidence="2" id="KW-0540">Nuclease</keyword>
<keyword evidence="2" id="KW-0378">Hydrolase</keyword>
<evidence type="ECO:0000313" key="2">
    <source>
        <dbReference type="EMBL" id="SDG47327.1"/>
    </source>
</evidence>
<gene>
    <name evidence="2" type="ORF">SAMN04244560_02412</name>
</gene>
<evidence type="ECO:0000259" key="1">
    <source>
        <dbReference type="SMART" id="SM00849"/>
    </source>
</evidence>
<dbReference type="InterPro" id="IPR050698">
    <property type="entry name" value="MBL"/>
</dbReference>
<accession>A0A1G7UIL5</accession>
<dbReference type="InterPro" id="IPR001279">
    <property type="entry name" value="Metallo-B-lactamas"/>
</dbReference>
<name>A0A1G7UIL5_THETY</name>
<protein>
    <submittedName>
        <fullName evidence="2">RNA processing exonuclease, beta-lactamase fold, Cft2 family</fullName>
    </submittedName>
</protein>